<proteinExistence type="predicted"/>
<evidence type="ECO:0000313" key="2">
    <source>
        <dbReference type="Proteomes" id="UP000017175"/>
    </source>
</evidence>
<gene>
    <name evidence="1" type="ORF">B723_16375</name>
</gene>
<evidence type="ECO:0000313" key="1">
    <source>
        <dbReference type="EMBL" id="AKV07905.1"/>
    </source>
</evidence>
<dbReference type="EMBL" id="CP010945">
    <property type="protein sequence ID" value="AKV07905.1"/>
    <property type="molecule type" value="Genomic_DNA"/>
</dbReference>
<name>A0A0K1QR16_PSEFL</name>
<reference evidence="1 2" key="1">
    <citation type="journal article" date="2012" name="J. Bacteriol.">
        <title>Draft genome sequence of the cyanide-utilizing bacterium Pseudomonas fluorescens strain NCIMB 11764.</title>
        <authorList>
            <person name="Vilo C.A."/>
            <person name="Benedik M.J."/>
            <person name="Kunz D.A."/>
            <person name="Dong Q."/>
        </authorList>
    </citation>
    <scope>NUCLEOTIDE SEQUENCE [LARGE SCALE GENOMIC DNA]</scope>
    <source>
        <strain evidence="1 2">NCIMB 11764</strain>
    </source>
</reference>
<dbReference type="AlphaFoldDB" id="A0A0K1QR16"/>
<accession>A0A0K1QR16</accession>
<dbReference type="Proteomes" id="UP000017175">
    <property type="component" value="Chromosome"/>
</dbReference>
<organism evidence="1 2">
    <name type="scientific">Pseudomonas fluorescens NCIMB 11764</name>
    <dbReference type="NCBI Taxonomy" id="1221522"/>
    <lineage>
        <taxon>Bacteria</taxon>
        <taxon>Pseudomonadati</taxon>
        <taxon>Pseudomonadota</taxon>
        <taxon>Gammaproteobacteria</taxon>
        <taxon>Pseudomonadales</taxon>
        <taxon>Pseudomonadaceae</taxon>
        <taxon>Pseudomonas</taxon>
    </lineage>
</organism>
<sequence>MKASELIKALKESIDRYGDQNVCTWSPTESCDIRPVSNLRRMAVKDEDVVVIDCHRNWPSTTGEPSGSGRDNNR</sequence>
<protein>
    <submittedName>
        <fullName evidence="1">Uncharacterized protein</fullName>
    </submittedName>
</protein>